<feature type="transmembrane region" description="Helical" evidence="2">
    <location>
        <begin position="704"/>
        <end position="722"/>
    </location>
</feature>
<dbReference type="AlphaFoldDB" id="A0A1R3JZ51"/>
<dbReference type="SMART" id="SM00360">
    <property type="entry name" value="RRM"/>
    <property type="match status" value="1"/>
</dbReference>
<accession>A0A1R3JZ51</accession>
<comment type="caution">
    <text evidence="4">The sequence shown here is derived from an EMBL/GenBank/DDBJ whole genome shotgun (WGS) entry which is preliminary data.</text>
</comment>
<keyword evidence="1" id="KW-0694">RNA-binding</keyword>
<dbReference type="InterPro" id="IPR013187">
    <property type="entry name" value="F-box-assoc_dom_typ3"/>
</dbReference>
<gene>
    <name evidence="4" type="ORF">COLO4_12912</name>
</gene>
<keyword evidence="2" id="KW-1133">Transmembrane helix</keyword>
<dbReference type="InterPro" id="IPR050796">
    <property type="entry name" value="SCF_F-box_component"/>
</dbReference>
<evidence type="ECO:0000256" key="2">
    <source>
        <dbReference type="SAM" id="Phobius"/>
    </source>
</evidence>
<proteinExistence type="predicted"/>
<keyword evidence="5" id="KW-1185">Reference proteome</keyword>
<dbReference type="PANTHER" id="PTHR31672:SF13">
    <property type="entry name" value="F-BOX PROTEIN CPR30-LIKE"/>
    <property type="match status" value="1"/>
</dbReference>
<evidence type="ECO:0000313" key="5">
    <source>
        <dbReference type="Proteomes" id="UP000187203"/>
    </source>
</evidence>
<dbReference type="PROSITE" id="PS50102">
    <property type="entry name" value="RRM"/>
    <property type="match status" value="1"/>
</dbReference>
<dbReference type="InterPro" id="IPR017451">
    <property type="entry name" value="F-box-assoc_interact_dom"/>
</dbReference>
<protein>
    <recommendedName>
        <fullName evidence="3">RRM domain-containing protein</fullName>
    </recommendedName>
</protein>
<keyword evidence="2" id="KW-0812">Transmembrane</keyword>
<dbReference type="InterPro" id="IPR000504">
    <property type="entry name" value="RRM_dom"/>
</dbReference>
<dbReference type="PANTHER" id="PTHR31672">
    <property type="entry name" value="BNACNNG10540D PROTEIN"/>
    <property type="match status" value="1"/>
</dbReference>
<evidence type="ECO:0000256" key="1">
    <source>
        <dbReference type="PROSITE-ProRule" id="PRU00176"/>
    </source>
</evidence>
<dbReference type="InterPro" id="IPR035979">
    <property type="entry name" value="RBD_domain_sf"/>
</dbReference>
<dbReference type="InterPro" id="IPR012677">
    <property type="entry name" value="Nucleotide-bd_a/b_plait_sf"/>
</dbReference>
<evidence type="ECO:0000313" key="4">
    <source>
        <dbReference type="EMBL" id="OMP00104.1"/>
    </source>
</evidence>
<sequence>MAWFVYDQTQFFIYNPLLNQHKYKTLPRPNNVPACPGYNKVIGFGYDSVINDYKVVFWYNEGDYKPLAKAQVYTLGMNCWRKVETPDEYITVNMYYGISPVFLNGVIHWLGYYGSSKEWNIGEQEQLVVISFNVSNEVFQWFPLPEPDFVNLKDAQINVYRNMLCAVNSVKRMDKRYYDIWVMSKYGDQESWIKQLVLEQEVSQPGNCMNLRSLRGIMMNGEFVWDNHIYEGQYQNYRGRSLAVDYNGISKPIFKCLFILELCCTNYTQSLVSISPPRNDERVFPVDWRSSLFSVFISRLSRKVSRKSLWSAFSEYGKVADVFIQHPNRLKGHDTTKTYAFVRFWKEKEAKLALEKADYRFLEGNLPDDITKEILLRFPVKSILRFRLITHDPFEVYLDIELPFTSSSWGYFRIVGSYNGLVCFYDETQFFIYNPLLNQHKTLPRPNDVDSAWYRIHEMIGFGYDSVSNDYKVVFWCNDEGPHGKKQLAEVYSLGMNCWRKVETPDEDIAVDEYGYHKSPAFLNGVIHWLGHSGRSLKVIRFNVNKEVFQLIPLPNYVVKDARTVEINVFRDMLCVVNSVTGTDNWNYDIWVMTSVQESWTKQLVVEQELPLRGNYYVRDLRGIMMNGELFWESHIYNSEYRGGLAVDNGKPNSNPILFDDSLYLKFSTYTESSLLDLVPLVKSLIRFMIYPLPYLLFMQGMDMYWLCYTLFIFKIFLLVLLL</sequence>
<reference evidence="5" key="1">
    <citation type="submission" date="2013-09" db="EMBL/GenBank/DDBJ databases">
        <title>Corchorus olitorius genome sequencing.</title>
        <authorList>
            <person name="Alam M."/>
            <person name="Haque M.S."/>
            <person name="Islam M.S."/>
            <person name="Emdad E.M."/>
            <person name="Islam M.M."/>
            <person name="Ahmed B."/>
            <person name="Halim A."/>
            <person name="Hossen Q.M.M."/>
            <person name="Hossain M.Z."/>
            <person name="Ahmed R."/>
            <person name="Khan M.M."/>
            <person name="Islam R."/>
            <person name="Rashid M.M."/>
            <person name="Khan S.A."/>
            <person name="Rahman M.S."/>
            <person name="Alam M."/>
            <person name="Yahiya A.S."/>
            <person name="Khan M.S."/>
            <person name="Azam M.S."/>
            <person name="Haque T."/>
            <person name="Lashkar M.Z.H."/>
            <person name="Akhand A.I."/>
            <person name="Morshed G."/>
            <person name="Roy S."/>
            <person name="Uddin K.S."/>
            <person name="Rabeya T."/>
            <person name="Hossain A.S."/>
            <person name="Chowdhury A."/>
            <person name="Snigdha A.R."/>
            <person name="Mortoza M.S."/>
            <person name="Matin S.A."/>
            <person name="Hoque S.M.E."/>
            <person name="Islam M.K."/>
            <person name="Roy D.K."/>
            <person name="Haider R."/>
            <person name="Moosa M.M."/>
            <person name="Elias S.M."/>
            <person name="Hasan A.M."/>
            <person name="Jahan S."/>
            <person name="Shafiuddin M."/>
            <person name="Mahmood N."/>
            <person name="Shommy N.S."/>
        </authorList>
    </citation>
    <scope>NUCLEOTIDE SEQUENCE [LARGE SCALE GENOMIC DNA]</scope>
    <source>
        <strain evidence="5">cv. O-4</strain>
    </source>
</reference>
<dbReference type="NCBIfam" id="TIGR01640">
    <property type="entry name" value="F_box_assoc_1"/>
    <property type="match status" value="2"/>
</dbReference>
<dbReference type="CDD" id="cd00590">
    <property type="entry name" value="RRM_SF"/>
    <property type="match status" value="1"/>
</dbReference>
<organism evidence="4 5">
    <name type="scientific">Corchorus olitorius</name>
    <dbReference type="NCBI Taxonomy" id="93759"/>
    <lineage>
        <taxon>Eukaryota</taxon>
        <taxon>Viridiplantae</taxon>
        <taxon>Streptophyta</taxon>
        <taxon>Embryophyta</taxon>
        <taxon>Tracheophyta</taxon>
        <taxon>Spermatophyta</taxon>
        <taxon>Magnoliopsida</taxon>
        <taxon>eudicotyledons</taxon>
        <taxon>Gunneridae</taxon>
        <taxon>Pentapetalae</taxon>
        <taxon>rosids</taxon>
        <taxon>malvids</taxon>
        <taxon>Malvales</taxon>
        <taxon>Malvaceae</taxon>
        <taxon>Grewioideae</taxon>
        <taxon>Apeibeae</taxon>
        <taxon>Corchorus</taxon>
    </lineage>
</organism>
<keyword evidence="2" id="KW-0472">Membrane</keyword>
<dbReference type="SUPFAM" id="SSF54928">
    <property type="entry name" value="RNA-binding domain, RBD"/>
    <property type="match status" value="1"/>
</dbReference>
<name>A0A1R3JZ51_9ROSI</name>
<dbReference type="Gene3D" id="3.30.70.330">
    <property type="match status" value="1"/>
</dbReference>
<dbReference type="EMBL" id="AWUE01014981">
    <property type="protein sequence ID" value="OMP00104.1"/>
    <property type="molecule type" value="Genomic_DNA"/>
</dbReference>
<dbReference type="GO" id="GO:0003723">
    <property type="term" value="F:RNA binding"/>
    <property type="evidence" value="ECO:0007669"/>
    <property type="project" value="UniProtKB-UniRule"/>
</dbReference>
<dbReference type="Proteomes" id="UP000187203">
    <property type="component" value="Unassembled WGS sequence"/>
</dbReference>
<evidence type="ECO:0000259" key="3">
    <source>
        <dbReference type="PROSITE" id="PS50102"/>
    </source>
</evidence>
<dbReference type="STRING" id="93759.A0A1R3JZ51"/>
<dbReference type="Pfam" id="PF08268">
    <property type="entry name" value="FBA_3"/>
    <property type="match status" value="2"/>
</dbReference>
<dbReference type="OrthoDB" id="1102402at2759"/>
<dbReference type="Pfam" id="PF00076">
    <property type="entry name" value="RRM_1"/>
    <property type="match status" value="1"/>
</dbReference>
<feature type="domain" description="RRM" evidence="3">
    <location>
        <begin position="293"/>
        <end position="381"/>
    </location>
</feature>